<dbReference type="PROSITE" id="PS50103">
    <property type="entry name" value="ZF_C3H1"/>
    <property type="match status" value="2"/>
</dbReference>
<feature type="domain" description="C3H1-type" evidence="13">
    <location>
        <begin position="86"/>
        <end position="107"/>
    </location>
</feature>
<keyword evidence="17" id="KW-1185">Reference proteome</keyword>
<comment type="subcellular location">
    <subcellularLocation>
        <location evidence="2">Cytoplasm</location>
    </subcellularLocation>
    <subcellularLocation>
        <location evidence="1">Nucleus</location>
    </subcellularLocation>
</comment>
<keyword evidence="5 11" id="KW-0479">Metal-binding</keyword>
<dbReference type="GO" id="GO:0005634">
    <property type="term" value="C:nucleus"/>
    <property type="evidence" value="ECO:0007669"/>
    <property type="project" value="UniProtKB-SubCell"/>
</dbReference>
<feature type="compositionally biased region" description="Basic and acidic residues" evidence="12">
    <location>
        <begin position="430"/>
        <end position="453"/>
    </location>
</feature>
<keyword evidence="9" id="KW-0539">Nucleus</keyword>
<feature type="domain" description="WWE" evidence="14">
    <location>
        <begin position="334"/>
        <end position="421"/>
    </location>
</feature>
<dbReference type="SMART" id="SM00356">
    <property type="entry name" value="ZnF_C3H1"/>
    <property type="match status" value="3"/>
</dbReference>
<dbReference type="GeneTree" id="ENSGT00940000154649"/>
<dbReference type="PANTHER" id="PTHR45740:SF6">
    <property type="entry name" value="PROTEIN MONO-ADP-RIBOSYLTRANSFERASE PARP12"/>
    <property type="match status" value="1"/>
</dbReference>
<dbReference type="GO" id="GO:0008270">
    <property type="term" value="F:zinc ion binding"/>
    <property type="evidence" value="ECO:0007669"/>
    <property type="project" value="UniProtKB-KW"/>
</dbReference>
<dbReference type="Gene3D" id="3.30.1370.210">
    <property type="match status" value="2"/>
</dbReference>
<reference evidence="16" key="1">
    <citation type="submission" date="2025-08" db="UniProtKB">
        <authorList>
            <consortium name="Ensembl"/>
        </authorList>
    </citation>
    <scope>IDENTIFICATION</scope>
</reference>
<dbReference type="Pfam" id="PF25261">
    <property type="entry name" value="zf-CCCH_PARP12"/>
    <property type="match status" value="2"/>
</dbReference>
<proteinExistence type="inferred from homology"/>
<evidence type="ECO:0000256" key="8">
    <source>
        <dbReference type="ARBA" id="ARBA00022833"/>
    </source>
</evidence>
<name>A0A8C5Q8C6_9ANUR</name>
<evidence type="ECO:0000256" key="1">
    <source>
        <dbReference type="ARBA" id="ARBA00004123"/>
    </source>
</evidence>
<dbReference type="GO" id="GO:0003950">
    <property type="term" value="F:NAD+ poly-ADP-ribosyltransferase activity"/>
    <property type="evidence" value="ECO:0007669"/>
    <property type="project" value="InterPro"/>
</dbReference>
<gene>
    <name evidence="16" type="primary">PARP12</name>
</gene>
<evidence type="ECO:0000256" key="5">
    <source>
        <dbReference type="ARBA" id="ARBA00022723"/>
    </source>
</evidence>
<organism evidence="16 17">
    <name type="scientific">Leptobrachium leishanense</name>
    <name type="common">Leishan spiny toad</name>
    <dbReference type="NCBI Taxonomy" id="445787"/>
    <lineage>
        <taxon>Eukaryota</taxon>
        <taxon>Metazoa</taxon>
        <taxon>Chordata</taxon>
        <taxon>Craniata</taxon>
        <taxon>Vertebrata</taxon>
        <taxon>Euteleostomi</taxon>
        <taxon>Amphibia</taxon>
        <taxon>Batrachia</taxon>
        <taxon>Anura</taxon>
        <taxon>Pelobatoidea</taxon>
        <taxon>Megophryidae</taxon>
        <taxon>Leptobrachium</taxon>
    </lineage>
</organism>
<dbReference type="PROSITE" id="PS50918">
    <property type="entry name" value="WWE"/>
    <property type="match status" value="1"/>
</dbReference>
<evidence type="ECO:0000256" key="9">
    <source>
        <dbReference type="ARBA" id="ARBA00023242"/>
    </source>
</evidence>
<evidence type="ECO:0000256" key="7">
    <source>
        <dbReference type="ARBA" id="ARBA00022771"/>
    </source>
</evidence>
<dbReference type="Proteomes" id="UP000694569">
    <property type="component" value="Unplaced"/>
</dbReference>
<dbReference type="AlphaFoldDB" id="A0A8C5Q8C6"/>
<feature type="domain" description="C3H1-type" evidence="13">
    <location>
        <begin position="168"/>
        <end position="190"/>
    </location>
</feature>
<dbReference type="OrthoDB" id="6133115at2759"/>
<evidence type="ECO:0000256" key="12">
    <source>
        <dbReference type="SAM" id="MobiDB-lite"/>
    </source>
</evidence>
<evidence type="ECO:0000256" key="11">
    <source>
        <dbReference type="PROSITE-ProRule" id="PRU00723"/>
    </source>
</evidence>
<dbReference type="Ensembl" id="ENSLLET00000034195.1">
    <property type="protein sequence ID" value="ENSLLEP00000032932.1"/>
    <property type="gene ID" value="ENSLLEG00000020866.1"/>
</dbReference>
<dbReference type="Pfam" id="PF00644">
    <property type="entry name" value="PARP"/>
    <property type="match status" value="1"/>
</dbReference>
<accession>A0A8C5Q8C6</accession>
<dbReference type="PANTHER" id="PTHR45740">
    <property type="entry name" value="POLY [ADP-RIBOSE] POLYMERASE"/>
    <property type="match status" value="1"/>
</dbReference>
<sequence>MAAYESLSTRLRKVLASSGGSMELEALKRALRLDAERMGTLIEVEEGTSLKISKQDDKEVVLFSCALRACSERGKTCAGDCEKIHLCRYFILGSCNRSPCKFNHDIHTAHNLKVLKKNQLEALTVNELLQTLLQNDPSLLPDVCSHYNRGDGPYGSCTYKSSCNKLHICQHYLQGSCKFGSKCKRSHDLQEAQTLAQLTKWGLKGTFLPNLLNIYRNAGALTDNIAASPRKAQPPSKTEKPSSQKHVVTENTEEICLFFLLNSCNFKDRCVRDHFGLPYRWQVCDKDTWKDIGSMEVIEQAYCDPNSSAPISGLDYNTMTYKKCNIRRLSTPSSVSKPPHFILTTEWLWYWKDEYNIWMEYGGQCDLHSLSNITSSDLENVYLSDKAADIPFKAGKHEYVLNFKDMVQRNTQYGTERMVCRRPKFVSSEDVQKKKSRKSESSKEDCNSLPPHWDKGHIPDAGYKLIPLTKASAEYKKIEATFHRTLQTVTIQSIQRIQNVSLWQVYQWQKDQMKKQNGGKEVEEKQLFHGTNDKLVDAICQQNFDWRICGANGTAYGKGSYFARDSSYSHNYSKRTDSLTQIMFVARVLVGDYIRGNSSYLRPPAKQRSSSSFYDSCVDSESYCWPPKHWRTVKRTRGQKKCKHVAACWCHLSQGLTCF</sequence>
<keyword evidence="6" id="KW-0677">Repeat</keyword>
<dbReference type="InterPro" id="IPR051712">
    <property type="entry name" value="ARTD-AVP"/>
</dbReference>
<evidence type="ECO:0000259" key="13">
    <source>
        <dbReference type="PROSITE" id="PS50103"/>
    </source>
</evidence>
<evidence type="ECO:0000256" key="10">
    <source>
        <dbReference type="ARBA" id="ARBA00024347"/>
    </source>
</evidence>
<dbReference type="InterPro" id="IPR037197">
    <property type="entry name" value="WWE_dom_sf"/>
</dbReference>
<dbReference type="Pfam" id="PF23466">
    <property type="entry name" value="WWE_4"/>
    <property type="match status" value="1"/>
</dbReference>
<dbReference type="InterPro" id="IPR057602">
    <property type="entry name" value="Zfn-CCCH_PARP12"/>
</dbReference>
<dbReference type="Gene3D" id="3.30.720.50">
    <property type="match status" value="1"/>
</dbReference>
<evidence type="ECO:0000259" key="15">
    <source>
        <dbReference type="PROSITE" id="PS51059"/>
    </source>
</evidence>
<dbReference type="CDD" id="cd01439">
    <property type="entry name" value="TCCD_inducible_PARP_like"/>
    <property type="match status" value="1"/>
</dbReference>
<dbReference type="GO" id="GO:0005737">
    <property type="term" value="C:cytoplasm"/>
    <property type="evidence" value="ECO:0007669"/>
    <property type="project" value="UniProtKB-SubCell"/>
</dbReference>
<keyword evidence="3" id="KW-0963">Cytoplasm</keyword>
<evidence type="ECO:0000256" key="3">
    <source>
        <dbReference type="ARBA" id="ARBA00022490"/>
    </source>
</evidence>
<evidence type="ECO:0000313" key="16">
    <source>
        <dbReference type="Ensembl" id="ENSLLEP00000032932.1"/>
    </source>
</evidence>
<keyword evidence="7 11" id="KW-0863">Zinc-finger</keyword>
<dbReference type="SUPFAM" id="SSF117839">
    <property type="entry name" value="WWE domain"/>
    <property type="match status" value="1"/>
</dbReference>
<evidence type="ECO:0000313" key="17">
    <source>
        <dbReference type="Proteomes" id="UP000694569"/>
    </source>
</evidence>
<keyword evidence="8 11" id="KW-0862">Zinc</keyword>
<feature type="domain" description="PARP catalytic" evidence="15">
    <location>
        <begin position="449"/>
        <end position="659"/>
    </location>
</feature>
<dbReference type="GO" id="GO:1990404">
    <property type="term" value="F:NAD+-protein mono-ADP-ribosyltransferase activity"/>
    <property type="evidence" value="ECO:0007669"/>
    <property type="project" value="TreeGrafter"/>
</dbReference>
<feature type="zinc finger region" description="C3H1-type" evidence="11">
    <location>
        <begin position="86"/>
        <end position="107"/>
    </location>
</feature>
<dbReference type="PROSITE" id="PS51059">
    <property type="entry name" value="PARP_CATALYTIC"/>
    <property type="match status" value="1"/>
</dbReference>
<dbReference type="InterPro" id="IPR012317">
    <property type="entry name" value="Poly(ADP-ribose)pol_cat_dom"/>
</dbReference>
<evidence type="ECO:0000256" key="6">
    <source>
        <dbReference type="ARBA" id="ARBA00022737"/>
    </source>
</evidence>
<reference evidence="16" key="2">
    <citation type="submission" date="2025-09" db="UniProtKB">
        <authorList>
            <consortium name="Ensembl"/>
        </authorList>
    </citation>
    <scope>IDENTIFICATION</scope>
</reference>
<evidence type="ECO:0000256" key="4">
    <source>
        <dbReference type="ARBA" id="ARBA00022553"/>
    </source>
</evidence>
<dbReference type="Pfam" id="PF02825">
    <property type="entry name" value="WWE"/>
    <property type="match status" value="1"/>
</dbReference>
<feature type="region of interest" description="Disordered" evidence="12">
    <location>
        <begin position="226"/>
        <end position="245"/>
    </location>
</feature>
<feature type="region of interest" description="Disordered" evidence="12">
    <location>
        <begin position="427"/>
        <end position="453"/>
    </location>
</feature>
<protein>
    <submittedName>
        <fullName evidence="16">Poly(ADP-ribose) polymerase family member 12</fullName>
    </submittedName>
</protein>
<dbReference type="InterPro" id="IPR000571">
    <property type="entry name" value="Znf_CCCH"/>
</dbReference>
<comment type="similarity">
    <text evidence="10">Belongs to the ARTD/PARP family.</text>
</comment>
<evidence type="ECO:0000256" key="2">
    <source>
        <dbReference type="ARBA" id="ARBA00004496"/>
    </source>
</evidence>
<dbReference type="Gene3D" id="3.90.228.10">
    <property type="match status" value="1"/>
</dbReference>
<feature type="zinc finger region" description="C3H1-type" evidence="11">
    <location>
        <begin position="168"/>
        <end position="190"/>
    </location>
</feature>
<dbReference type="InterPro" id="IPR004170">
    <property type="entry name" value="WWE_dom"/>
</dbReference>
<evidence type="ECO:0000259" key="14">
    <source>
        <dbReference type="PROSITE" id="PS50918"/>
    </source>
</evidence>
<keyword evidence="4" id="KW-0597">Phosphoprotein</keyword>
<dbReference type="SUPFAM" id="SSF56399">
    <property type="entry name" value="ADP-ribosylation"/>
    <property type="match status" value="1"/>
</dbReference>